<dbReference type="EMBL" id="KP771925">
    <property type="protein sequence ID" value="AKG58704.1"/>
    <property type="molecule type" value="Genomic_DNA"/>
</dbReference>
<protein>
    <recommendedName>
        <fullName evidence="6">Tegument protein VP22</fullName>
    </recommendedName>
</protein>
<feature type="region of interest" description="Disordered" evidence="13">
    <location>
        <begin position="1"/>
        <end position="42"/>
    </location>
</feature>
<sequence length="302" mass="32843">MASSDGDRLCRSNAVRRKTTPSYSGQYRTARRSVVVGPPDDSDDSLGYITTVGADSPSPVYADLYFEHKNTTPRVHQPNDSSGSEDDFEDIDEVVAAFREARLRHELVEDAVYENPLNVEKPSRSFTKNAAVKPKLEDSPKRAPPGAGAIASGRPISFSTAPKTATSSWCGPTPSYNKRVFCEAVRRVAAMQAQKAAEAAWNSNPPRNNAELDRLLTGAVIRITVHEGLNLIQAANEADLGEGASVSKRGHNRKTGDLQGGMGNEPMYAQVRKPKSRTDTQTTGRITNRSRARSASRTDARK</sequence>
<dbReference type="InterPro" id="IPR006908">
    <property type="entry name" value="Herpes_UL49"/>
</dbReference>
<gene>
    <name evidence="14" type="primary">ORF9</name>
</gene>
<evidence type="ECO:0000256" key="3">
    <source>
        <dbReference type="ARBA" id="ARBA00004192"/>
    </source>
</evidence>
<evidence type="ECO:0000256" key="6">
    <source>
        <dbReference type="ARBA" id="ARBA00014377"/>
    </source>
</evidence>
<dbReference type="GO" id="GO:0044177">
    <property type="term" value="C:host cell Golgi apparatus"/>
    <property type="evidence" value="ECO:0007669"/>
    <property type="project" value="UniProtKB-SubCell"/>
</dbReference>
<evidence type="ECO:0000313" key="14">
    <source>
        <dbReference type="EMBL" id="AKG58704.1"/>
    </source>
</evidence>
<reference evidence="14" key="1">
    <citation type="journal article" date="2015" name="J. Virol.">
        <title>Recombination of Globally Circulating Varicella-Zoster Virus.</title>
        <authorList>
            <person name="Norberg P."/>
            <person name="Depledge D.P."/>
            <person name="Kundu S."/>
            <person name="Atkinson C."/>
            <person name="Brown J."/>
            <person name="Haque T."/>
            <person name="Hussaini Y."/>
            <person name="MacMahon E."/>
            <person name="Molyneaux P."/>
            <person name="Papaevangelou V."/>
            <person name="Sengupta N."/>
            <person name="Koay E.S."/>
            <person name="Tang J.W."/>
            <person name="Underhill G.S."/>
            <person name="Grahn A."/>
            <person name="Studahl M."/>
            <person name="Breuer J."/>
            <person name="Bergstrom T."/>
        </authorList>
    </citation>
    <scope>NUCLEOTIDE SEQUENCE</scope>
    <source>
        <strain evidence="14">Zos/Cli/Ves/UK/1801/2012</strain>
    </source>
</reference>
<organism evidence="14">
    <name type="scientific">Human herpesvirus 3</name>
    <name type="common">HHV-3</name>
    <name type="synonym">Varicella-zoster virus</name>
    <dbReference type="NCBI Taxonomy" id="10335"/>
    <lineage>
        <taxon>Viruses</taxon>
        <taxon>Duplodnaviria</taxon>
        <taxon>Heunggongvirae</taxon>
        <taxon>Peploviricota</taxon>
        <taxon>Herviviricetes</taxon>
        <taxon>Herpesvirales</taxon>
        <taxon>Orthoherpesviridae</taxon>
        <taxon>Alphaherpesvirinae</taxon>
        <taxon>Varicellovirus</taxon>
        <taxon>Varicellovirus humanalpha3</taxon>
    </lineage>
</organism>
<dbReference type="GO" id="GO:0019033">
    <property type="term" value="C:viral tegument"/>
    <property type="evidence" value="ECO:0007669"/>
    <property type="project" value="UniProtKB-SubCell"/>
</dbReference>
<evidence type="ECO:0000256" key="10">
    <source>
        <dbReference type="ARBA" id="ARBA00022812"/>
    </source>
</evidence>
<name>A0A0F7CWJ1_HHV3</name>
<dbReference type="Pfam" id="PF04823">
    <property type="entry name" value="Herpes_UL49_2"/>
    <property type="match status" value="1"/>
</dbReference>
<feature type="region of interest" description="Disordered" evidence="13">
    <location>
        <begin position="124"/>
        <end position="156"/>
    </location>
</feature>
<evidence type="ECO:0000256" key="1">
    <source>
        <dbReference type="ARBA" id="ARBA00004136"/>
    </source>
</evidence>
<keyword evidence="9" id="KW-0920">Virion tegument</keyword>
<accession>A0A0F7CWJ1</accession>
<evidence type="ECO:0000256" key="11">
    <source>
        <dbReference type="ARBA" id="ARBA00022844"/>
    </source>
</evidence>
<evidence type="ECO:0000256" key="5">
    <source>
        <dbReference type="ARBA" id="ARBA00005604"/>
    </source>
</evidence>
<comment type="similarity">
    <text evidence="5">Belongs to the alphaherpesvirinae VP22 tegument protein family.</text>
</comment>
<dbReference type="GO" id="GO:0042025">
    <property type="term" value="C:host cell nucleus"/>
    <property type="evidence" value="ECO:0007669"/>
    <property type="project" value="UniProtKB-SubCell"/>
</dbReference>
<keyword evidence="8" id="KW-1048">Host nucleus</keyword>
<proteinExistence type="inferred from homology"/>
<evidence type="ECO:0000256" key="12">
    <source>
        <dbReference type="ARBA" id="ARBA00023200"/>
    </source>
</evidence>
<keyword evidence="11" id="KW-0946">Virion</keyword>
<organismHost>
    <name type="scientific">Homo sapiens</name>
    <name type="common">Human</name>
    <dbReference type="NCBI Taxonomy" id="9606"/>
</organismHost>
<keyword evidence="10" id="KW-1040">Host Golgi apparatus</keyword>
<feature type="region of interest" description="Disordered" evidence="13">
    <location>
        <begin position="243"/>
        <end position="302"/>
    </location>
</feature>
<evidence type="ECO:0000256" key="4">
    <source>
        <dbReference type="ARBA" id="ARBA00004535"/>
    </source>
</evidence>
<keyword evidence="12" id="KW-1035">Host cytoplasm</keyword>
<evidence type="ECO:0000256" key="8">
    <source>
        <dbReference type="ARBA" id="ARBA00022562"/>
    </source>
</evidence>
<evidence type="ECO:0000256" key="13">
    <source>
        <dbReference type="SAM" id="MobiDB-lite"/>
    </source>
</evidence>
<evidence type="ECO:0000256" key="7">
    <source>
        <dbReference type="ARBA" id="ARBA00022553"/>
    </source>
</evidence>
<keyword evidence="7" id="KW-0597">Phosphoprotein</keyword>
<comment type="subcellular location">
    <subcellularLocation>
        <location evidence="1">Host Golgi apparatus</location>
    </subcellularLocation>
    <subcellularLocation>
        <location evidence="3">Host cytoplasm</location>
    </subcellularLocation>
    <subcellularLocation>
        <location evidence="2">Host nucleus</location>
    </subcellularLocation>
    <subcellularLocation>
        <location evidence="4">Virion tegument</location>
    </subcellularLocation>
</comment>
<evidence type="ECO:0000256" key="9">
    <source>
        <dbReference type="ARBA" id="ARBA00022580"/>
    </source>
</evidence>
<feature type="compositionally biased region" description="Basic and acidic residues" evidence="13">
    <location>
        <begin position="1"/>
        <end position="10"/>
    </location>
</feature>
<evidence type="ECO:0000256" key="2">
    <source>
        <dbReference type="ARBA" id="ARBA00004147"/>
    </source>
</evidence>